<dbReference type="Pfam" id="PF12833">
    <property type="entry name" value="HTH_18"/>
    <property type="match status" value="1"/>
</dbReference>
<reference evidence="5 6" key="1">
    <citation type="journal article" date="2012" name="J. Bacteriol.">
        <title>Complete genome sequence of Pelagibacterium halotolerans B2T.</title>
        <authorList>
            <person name="Huo Y.Y."/>
            <person name="Cheng H."/>
            <person name="Han X.F."/>
            <person name="Jiang X.W."/>
            <person name="Sun C."/>
            <person name="Zhang X.Q."/>
            <person name="Zhu X.F."/>
            <person name="Liu Y.F."/>
            <person name="Li P.F."/>
            <person name="Ni P.X."/>
            <person name="Wu M."/>
        </authorList>
    </citation>
    <scope>NUCLEOTIDE SEQUENCE [LARGE SCALE GENOMIC DNA]</scope>
    <source>
        <strain evidence="6">DSM 22347 / JCM 15775 / CGMCC 1.7692 / B2</strain>
    </source>
</reference>
<dbReference type="EMBL" id="CP003075">
    <property type="protein sequence ID" value="AEQ50189.1"/>
    <property type="molecule type" value="Genomic_DNA"/>
</dbReference>
<dbReference type="GO" id="GO:0043565">
    <property type="term" value="F:sequence-specific DNA binding"/>
    <property type="evidence" value="ECO:0007669"/>
    <property type="project" value="InterPro"/>
</dbReference>
<dbReference type="STRING" id="1082931.KKY_142"/>
<dbReference type="AlphaFoldDB" id="G4R735"/>
<dbReference type="HOGENOM" id="CLU_896734_0_0_5"/>
<gene>
    <name evidence="5" type="ordered locus">KKY_142</name>
</gene>
<keyword evidence="1" id="KW-0805">Transcription regulation</keyword>
<evidence type="ECO:0000256" key="3">
    <source>
        <dbReference type="ARBA" id="ARBA00023163"/>
    </source>
</evidence>
<dbReference type="Proteomes" id="UP000008850">
    <property type="component" value="Chromosome"/>
</dbReference>
<dbReference type="PANTHER" id="PTHR46796">
    <property type="entry name" value="HTH-TYPE TRANSCRIPTIONAL ACTIVATOR RHAS-RELATED"/>
    <property type="match status" value="1"/>
</dbReference>
<keyword evidence="2" id="KW-0238">DNA-binding</keyword>
<keyword evidence="3" id="KW-0804">Transcription</keyword>
<organism evidence="5 6">
    <name type="scientific">Pelagibacterium halotolerans (strain DSM 22347 / JCM 15775 / CGMCC 1.7692 / B2)</name>
    <dbReference type="NCBI Taxonomy" id="1082931"/>
    <lineage>
        <taxon>Bacteria</taxon>
        <taxon>Pseudomonadati</taxon>
        <taxon>Pseudomonadota</taxon>
        <taxon>Alphaproteobacteria</taxon>
        <taxon>Hyphomicrobiales</taxon>
        <taxon>Devosiaceae</taxon>
        <taxon>Pelagibacterium</taxon>
    </lineage>
</organism>
<dbReference type="eggNOG" id="COG4977">
    <property type="taxonomic scope" value="Bacteria"/>
</dbReference>
<dbReference type="KEGG" id="phl:KKY_142"/>
<evidence type="ECO:0000313" key="6">
    <source>
        <dbReference type="Proteomes" id="UP000008850"/>
    </source>
</evidence>
<dbReference type="SUPFAM" id="SSF46689">
    <property type="entry name" value="Homeodomain-like"/>
    <property type="match status" value="2"/>
</dbReference>
<dbReference type="InterPro" id="IPR009057">
    <property type="entry name" value="Homeodomain-like_sf"/>
</dbReference>
<dbReference type="InterPro" id="IPR018060">
    <property type="entry name" value="HTH_AraC"/>
</dbReference>
<dbReference type="PROSITE" id="PS01124">
    <property type="entry name" value="HTH_ARAC_FAMILY_2"/>
    <property type="match status" value="1"/>
</dbReference>
<feature type="domain" description="HTH araC/xylS-type" evidence="4">
    <location>
        <begin position="206"/>
        <end position="304"/>
    </location>
</feature>
<evidence type="ECO:0000256" key="1">
    <source>
        <dbReference type="ARBA" id="ARBA00023015"/>
    </source>
</evidence>
<dbReference type="PATRIC" id="fig|1082931.4.peg.142"/>
<evidence type="ECO:0000256" key="2">
    <source>
        <dbReference type="ARBA" id="ARBA00023125"/>
    </source>
</evidence>
<sequence>MSGLEFSYSPMRRSTRHGIGAVALPMPMTIARLGQTIVASAGVVGRTEWFDHLGLDEGKARQKAGTTDDRGCWLIWSDAQLESGGPLTISVAAGVNSAQDLPFDTGEPVSFVYLNRPTVLGVTSELISGLPGEMAIRPGRVENDCVLQKMISVVHSILDARDGGGAQIAFLTHLLRAMAAHLVSTNSDAPERKAAYALSADDAAFAKATEYMLENIERPISVQEIASMAGVGPYKLGRIFKSAINDSPYNYFVKLRIERAKRLLSLSNLPISHIALECGFSHQEHLTRRFREHCGTTPAVYRRQRKIRSL</sequence>
<dbReference type="InterPro" id="IPR050204">
    <property type="entry name" value="AraC_XylS_family_regulators"/>
</dbReference>
<dbReference type="SMART" id="SM00342">
    <property type="entry name" value="HTH_ARAC"/>
    <property type="match status" value="1"/>
</dbReference>
<accession>G4R735</accession>
<dbReference type="Gene3D" id="1.10.10.60">
    <property type="entry name" value="Homeodomain-like"/>
    <property type="match status" value="2"/>
</dbReference>
<keyword evidence="6" id="KW-1185">Reference proteome</keyword>
<evidence type="ECO:0000259" key="4">
    <source>
        <dbReference type="PROSITE" id="PS01124"/>
    </source>
</evidence>
<protein>
    <submittedName>
        <fullName evidence="5">Transcriptional regulator, AraC family</fullName>
    </submittedName>
</protein>
<proteinExistence type="predicted"/>
<dbReference type="GO" id="GO:0003700">
    <property type="term" value="F:DNA-binding transcription factor activity"/>
    <property type="evidence" value="ECO:0007669"/>
    <property type="project" value="InterPro"/>
</dbReference>
<name>G4R735_PELHB</name>
<evidence type="ECO:0000313" key="5">
    <source>
        <dbReference type="EMBL" id="AEQ50189.1"/>
    </source>
</evidence>